<dbReference type="AlphaFoldDB" id="A0A517DWN7"/>
<dbReference type="InterPro" id="IPR036514">
    <property type="entry name" value="SGNH_hydro_sf"/>
</dbReference>
<dbReference type="KEGG" id="sted:SPTER_31800"/>
<name>A0A517DWN7_9FIRM</name>
<evidence type="ECO:0000313" key="3">
    <source>
        <dbReference type="Proteomes" id="UP000320776"/>
    </source>
</evidence>
<dbReference type="SUPFAM" id="SSF52266">
    <property type="entry name" value="SGNH hydrolase"/>
    <property type="match status" value="1"/>
</dbReference>
<proteinExistence type="predicted"/>
<accession>A0A517DWN7</accession>
<dbReference type="GO" id="GO:0004622">
    <property type="term" value="F:phosphatidylcholine lysophospholipase activity"/>
    <property type="evidence" value="ECO:0007669"/>
    <property type="project" value="TreeGrafter"/>
</dbReference>
<dbReference type="Proteomes" id="UP000320776">
    <property type="component" value="Chromosome"/>
</dbReference>
<keyword evidence="3" id="KW-1185">Reference proteome</keyword>
<dbReference type="OrthoDB" id="9777593at2"/>
<evidence type="ECO:0000313" key="2">
    <source>
        <dbReference type="EMBL" id="QDR81768.1"/>
    </source>
</evidence>
<evidence type="ECO:0000259" key="1">
    <source>
        <dbReference type="Pfam" id="PF13472"/>
    </source>
</evidence>
<gene>
    <name evidence="2" type="ORF">SPTER_31800</name>
</gene>
<dbReference type="InterPro" id="IPR051532">
    <property type="entry name" value="Ester_Hydrolysis_Enzymes"/>
</dbReference>
<reference evidence="2 3" key="1">
    <citation type="submission" date="2019-02" db="EMBL/GenBank/DDBJ databases">
        <title>Closed genome of Sporomusa termitida DSM 4440.</title>
        <authorList>
            <person name="Poehlein A."/>
            <person name="Daniel R."/>
        </authorList>
    </citation>
    <scope>NUCLEOTIDE SEQUENCE [LARGE SCALE GENOMIC DNA]</scope>
    <source>
        <strain evidence="2 3">DSM 4440</strain>
    </source>
</reference>
<dbReference type="PANTHER" id="PTHR30383">
    <property type="entry name" value="THIOESTERASE 1/PROTEASE 1/LYSOPHOSPHOLIPASE L1"/>
    <property type="match status" value="1"/>
</dbReference>
<dbReference type="Gene3D" id="3.40.50.1110">
    <property type="entry name" value="SGNH hydrolase"/>
    <property type="match status" value="1"/>
</dbReference>
<dbReference type="EMBL" id="CP036259">
    <property type="protein sequence ID" value="QDR81768.1"/>
    <property type="molecule type" value="Genomic_DNA"/>
</dbReference>
<dbReference type="PANTHER" id="PTHR30383:SF5">
    <property type="entry name" value="SGNH HYDROLASE-TYPE ESTERASE DOMAIN-CONTAINING PROTEIN"/>
    <property type="match status" value="1"/>
</dbReference>
<keyword evidence="2" id="KW-0378">Hydrolase</keyword>
<organism evidence="2 3">
    <name type="scientific">Sporomusa termitida</name>
    <dbReference type="NCBI Taxonomy" id="2377"/>
    <lineage>
        <taxon>Bacteria</taxon>
        <taxon>Bacillati</taxon>
        <taxon>Bacillota</taxon>
        <taxon>Negativicutes</taxon>
        <taxon>Selenomonadales</taxon>
        <taxon>Sporomusaceae</taxon>
        <taxon>Sporomusa</taxon>
    </lineage>
</organism>
<sequence length="179" mass="19300">MNTIVALGDSITYGYPYTPDMSWVRLTGAELGLTLLNKGVNGDSTAGMLARFKRDVIAHSPSHVIILGGTNDACARVAAEAVAAQVRQMAELALQYQITPLIGLPVPGNYPPDEAYLDLYRQDMRDYALACKLTVIDFYAAFKASAAWRTLYADVLHPNAAGYRVMAAAAAPVINSMLM</sequence>
<dbReference type="RefSeq" id="WP_144351224.1">
    <property type="nucleotide sequence ID" value="NZ_CP036259.1"/>
</dbReference>
<dbReference type="InterPro" id="IPR013830">
    <property type="entry name" value="SGNH_hydro"/>
</dbReference>
<feature type="domain" description="SGNH hydrolase-type esterase" evidence="1">
    <location>
        <begin position="6"/>
        <end position="165"/>
    </location>
</feature>
<dbReference type="Pfam" id="PF13472">
    <property type="entry name" value="Lipase_GDSL_2"/>
    <property type="match status" value="1"/>
</dbReference>
<protein>
    <submittedName>
        <fullName evidence="2">GDSL-like Lipase/Acylhydrolase family protein</fullName>
    </submittedName>
</protein>